<dbReference type="InterPro" id="IPR027417">
    <property type="entry name" value="P-loop_NTPase"/>
</dbReference>
<accession>A0A6C0BH47</accession>
<dbReference type="AlphaFoldDB" id="A0A6C0BH47"/>
<sequence>MQLELKKFDISRVQDDNVVVLLGKRKTGKSFLIRDIMYYHRDIPVGSVISGSESSNNFYGSMVPKLFIHEDYKPEIIDNILKRQSAIMKRYNKEKKQYGKTSIDPRAFLIMDDCLHDNCWKRDKNIRYIFMNGRHRKLMFLLPMQYPLGVPPDLRTNVDFAFILRENNFNNRKRIYENYASIFPTFDVFCSVMDVITEGYGCLVIDNTSMSNKLEECVYWYEAEDHEQYTLGSKIFWQMHNENVKNDEEEEEEEDVFDMTKFKKRSAIPLTVKKGYR</sequence>
<dbReference type="Gene3D" id="3.40.50.300">
    <property type="entry name" value="P-loop containing nucleotide triphosphate hydrolases"/>
    <property type="match status" value="1"/>
</dbReference>
<proteinExistence type="predicted"/>
<organism evidence="1">
    <name type="scientific">viral metagenome</name>
    <dbReference type="NCBI Taxonomy" id="1070528"/>
    <lineage>
        <taxon>unclassified sequences</taxon>
        <taxon>metagenomes</taxon>
        <taxon>organismal metagenomes</taxon>
    </lineage>
</organism>
<evidence type="ECO:0000313" key="1">
    <source>
        <dbReference type="EMBL" id="QHS90728.1"/>
    </source>
</evidence>
<reference evidence="1" key="1">
    <citation type="journal article" date="2020" name="Nature">
        <title>Giant virus diversity and host interactions through global metagenomics.</title>
        <authorList>
            <person name="Schulz F."/>
            <person name="Roux S."/>
            <person name="Paez-Espino D."/>
            <person name="Jungbluth S."/>
            <person name="Walsh D.A."/>
            <person name="Denef V.J."/>
            <person name="McMahon K.D."/>
            <person name="Konstantinidis K.T."/>
            <person name="Eloe-Fadrosh E.A."/>
            <person name="Kyrpides N.C."/>
            <person name="Woyke T."/>
        </authorList>
    </citation>
    <scope>NUCLEOTIDE SEQUENCE</scope>
    <source>
        <strain evidence="1">GVMAG-M-3300010354-11</strain>
    </source>
</reference>
<name>A0A6C0BH47_9ZZZZ</name>
<dbReference type="EMBL" id="MN739144">
    <property type="protein sequence ID" value="QHS90728.1"/>
    <property type="molecule type" value="Genomic_DNA"/>
</dbReference>
<protein>
    <submittedName>
        <fullName evidence="1">Uncharacterized protein</fullName>
    </submittedName>
</protein>